<dbReference type="OrthoDB" id="271711at2"/>
<dbReference type="PANTHER" id="PTHR43362">
    <property type="entry name" value="MANNITOL DEHYDROGENASE DSF1-RELATED"/>
    <property type="match status" value="1"/>
</dbReference>
<dbReference type="SUPFAM" id="SSF51735">
    <property type="entry name" value="NAD(P)-binding Rossmann-fold domains"/>
    <property type="match status" value="1"/>
</dbReference>
<dbReference type="Pfam" id="PF08125">
    <property type="entry name" value="Mannitol_dh_C"/>
    <property type="match status" value="1"/>
</dbReference>
<sequence>MKLSNATLDQLPEGIARPSYDRATLTPGILHIGLGNFHRAHQAWYLHRLMQAGQAQDWAILGAGVRAYDEAQRVKLAEQDYLTTLIELDPQGTQAEVVGSMIGYVPIADDHAPLIAAMSDPAIRIVSLTVTEGGYYLDPATKKFDPTHADIRHDAGLSNAPRTAFGAIIAALRNRRDAGHGPFTCQSCDNLPGNGRLLREVVVSLARLSDPELADWIDIECSFPNSMVDCIVPATGPREVQLARDLGIEDAAPVTHENFRQWVLEDDFCAGRPAWEDVGATFTDRVHDYEAMKLRILNGGHQVIAAPAEVLGLTTIAETMAHPQIRALFRKVALEEIGPHVHDVPGMTPAQYVDLIDRRFSNPAILDTVRRVAFDGSSRHTGAVLPVIRDAIAAGTPLDGLALSQALWCRMCEGTREDGTTVEPNDPFWAQLQAAASAARTRPAAWLDLRQFYGDLGDDPRFAGAFDRWLRALWADGVEPTLAAYTG</sequence>
<dbReference type="InterPro" id="IPR008927">
    <property type="entry name" value="6-PGluconate_DH-like_C_sf"/>
</dbReference>
<evidence type="ECO:0000313" key="4">
    <source>
        <dbReference type="EMBL" id="SFC97290.1"/>
    </source>
</evidence>
<reference evidence="4 5" key="1">
    <citation type="submission" date="2016-10" db="EMBL/GenBank/DDBJ databases">
        <authorList>
            <person name="de Groot N.N."/>
        </authorList>
    </citation>
    <scope>NUCLEOTIDE SEQUENCE [LARGE SCALE GENOMIC DNA]</scope>
    <source>
        <strain evidence="4 5">DSM 29619</strain>
    </source>
</reference>
<dbReference type="Pfam" id="PF01232">
    <property type="entry name" value="Mannitol_dh"/>
    <property type="match status" value="1"/>
</dbReference>
<dbReference type="STRING" id="517719.SAMN05421762_2985"/>
<dbReference type="InterPro" id="IPR013118">
    <property type="entry name" value="Mannitol_DH_C"/>
</dbReference>
<dbReference type="Proteomes" id="UP000231644">
    <property type="component" value="Unassembled WGS sequence"/>
</dbReference>
<name>A0A1I1NU61_9RHOB</name>
<organism evidence="4 5">
    <name type="scientific">Pseudooceanicola nitratireducens</name>
    <dbReference type="NCBI Taxonomy" id="517719"/>
    <lineage>
        <taxon>Bacteria</taxon>
        <taxon>Pseudomonadati</taxon>
        <taxon>Pseudomonadota</taxon>
        <taxon>Alphaproteobacteria</taxon>
        <taxon>Rhodobacterales</taxon>
        <taxon>Paracoccaceae</taxon>
        <taxon>Pseudooceanicola</taxon>
    </lineage>
</organism>
<dbReference type="PANTHER" id="PTHR43362:SF1">
    <property type="entry name" value="MANNITOL DEHYDROGENASE 2-RELATED"/>
    <property type="match status" value="1"/>
</dbReference>
<evidence type="ECO:0000259" key="3">
    <source>
        <dbReference type="Pfam" id="PF08125"/>
    </source>
</evidence>
<dbReference type="SUPFAM" id="SSF48179">
    <property type="entry name" value="6-phosphogluconate dehydrogenase C-terminal domain-like"/>
    <property type="match status" value="1"/>
</dbReference>
<evidence type="ECO:0000259" key="2">
    <source>
        <dbReference type="Pfam" id="PF01232"/>
    </source>
</evidence>
<dbReference type="EMBL" id="FOLX01000001">
    <property type="protein sequence ID" value="SFC97290.1"/>
    <property type="molecule type" value="Genomic_DNA"/>
</dbReference>
<protein>
    <submittedName>
        <fullName evidence="4">Mannitol 2-dehydrogenase</fullName>
    </submittedName>
</protein>
<proteinExistence type="predicted"/>
<dbReference type="GO" id="GO:0016616">
    <property type="term" value="F:oxidoreductase activity, acting on the CH-OH group of donors, NAD or NADP as acceptor"/>
    <property type="evidence" value="ECO:0007669"/>
    <property type="project" value="TreeGrafter"/>
</dbReference>
<accession>A0A1I1NU61</accession>
<dbReference type="RefSeq" id="WP_093446371.1">
    <property type="nucleotide sequence ID" value="NZ_FNZG01000001.1"/>
</dbReference>
<feature type="domain" description="Mannitol dehydrogenase N-terminal" evidence="2">
    <location>
        <begin position="28"/>
        <end position="276"/>
    </location>
</feature>
<dbReference type="InterPro" id="IPR050988">
    <property type="entry name" value="Mannitol_DH/Oxidoreductase"/>
</dbReference>
<dbReference type="InterPro" id="IPR000669">
    <property type="entry name" value="Mannitol_DH"/>
</dbReference>
<evidence type="ECO:0000256" key="1">
    <source>
        <dbReference type="ARBA" id="ARBA00023002"/>
    </source>
</evidence>
<dbReference type="Gene3D" id="1.10.1040.10">
    <property type="entry name" value="N-(1-d-carboxylethyl)-l-norvaline Dehydrogenase, domain 2"/>
    <property type="match status" value="1"/>
</dbReference>
<dbReference type="InterPro" id="IPR013328">
    <property type="entry name" value="6PGD_dom2"/>
</dbReference>
<keyword evidence="1" id="KW-0560">Oxidoreductase</keyword>
<dbReference type="PRINTS" id="PR00084">
    <property type="entry name" value="MTLDHDRGNASE"/>
</dbReference>
<dbReference type="AlphaFoldDB" id="A0A1I1NU61"/>
<feature type="domain" description="Mannitol dehydrogenase C-terminal" evidence="3">
    <location>
        <begin position="286"/>
        <end position="473"/>
    </location>
</feature>
<gene>
    <name evidence="4" type="ORF">SAMN05421762_2985</name>
</gene>
<keyword evidence="5" id="KW-1185">Reference proteome</keyword>
<dbReference type="Gene3D" id="3.40.50.720">
    <property type="entry name" value="NAD(P)-binding Rossmann-like Domain"/>
    <property type="match status" value="1"/>
</dbReference>
<dbReference type="InterPro" id="IPR036291">
    <property type="entry name" value="NAD(P)-bd_dom_sf"/>
</dbReference>
<dbReference type="InterPro" id="IPR013131">
    <property type="entry name" value="Mannitol_DH_N"/>
</dbReference>
<evidence type="ECO:0000313" key="5">
    <source>
        <dbReference type="Proteomes" id="UP000231644"/>
    </source>
</evidence>